<accession>A0A0W7X595</accession>
<protein>
    <submittedName>
        <fullName evidence="2">Uncharacterized protein</fullName>
    </submittedName>
</protein>
<dbReference type="AlphaFoldDB" id="A0A0W7X595"/>
<keyword evidence="3" id="KW-1185">Reference proteome</keyword>
<dbReference type="RefSeq" id="WP_058847782.1">
    <property type="nucleotide sequence ID" value="NZ_LOCL01000032.1"/>
</dbReference>
<dbReference type="EMBL" id="LOCL01000032">
    <property type="protein sequence ID" value="KUF18004.1"/>
    <property type="molecule type" value="Genomic_DNA"/>
</dbReference>
<feature type="compositionally biased region" description="Basic and acidic residues" evidence="1">
    <location>
        <begin position="131"/>
        <end position="141"/>
    </location>
</feature>
<evidence type="ECO:0000256" key="1">
    <source>
        <dbReference type="SAM" id="MobiDB-lite"/>
    </source>
</evidence>
<comment type="caution">
    <text evidence="2">The sequence shown here is derived from an EMBL/GenBank/DDBJ whole genome shotgun (WGS) entry which is preliminary data.</text>
</comment>
<feature type="region of interest" description="Disordered" evidence="1">
    <location>
        <begin position="106"/>
        <end position="141"/>
    </location>
</feature>
<dbReference type="OrthoDB" id="4328100at2"/>
<gene>
    <name evidence="2" type="ORF">AT728_20375</name>
</gene>
<organism evidence="2 3">
    <name type="scientific">Streptomyces silvensis</name>
    <dbReference type="NCBI Taxonomy" id="1765722"/>
    <lineage>
        <taxon>Bacteria</taxon>
        <taxon>Bacillati</taxon>
        <taxon>Actinomycetota</taxon>
        <taxon>Actinomycetes</taxon>
        <taxon>Kitasatosporales</taxon>
        <taxon>Streptomycetaceae</taxon>
        <taxon>Streptomyces</taxon>
    </lineage>
</organism>
<evidence type="ECO:0000313" key="3">
    <source>
        <dbReference type="Proteomes" id="UP000054804"/>
    </source>
</evidence>
<dbReference type="Proteomes" id="UP000054804">
    <property type="component" value="Unassembled WGS sequence"/>
</dbReference>
<name>A0A0W7X595_9ACTN</name>
<sequence>MTPEWLATLAAAGAAGLVGAAADDAWQSTRDRFVRVLGRGDPEQSRTAGRRLDALRAVARRPGGEAELARARGTWHVRLQDFLEEHPDAAAELQAAIAAFPPPAPVASTTYHQTGTADGHGRVFMNQHGDLSVRDTRDGHG</sequence>
<evidence type="ECO:0000313" key="2">
    <source>
        <dbReference type="EMBL" id="KUF18004.1"/>
    </source>
</evidence>
<reference evidence="2 3" key="1">
    <citation type="submission" date="2015-12" db="EMBL/GenBank/DDBJ databases">
        <title>Draft genome sequence of Streptomyces silvensis ATCC 53525, a producer of novel hormone antagonists.</title>
        <authorList>
            <person name="Johnston C.W."/>
            <person name="Li Y."/>
            <person name="Magarvey N.A."/>
        </authorList>
    </citation>
    <scope>NUCLEOTIDE SEQUENCE [LARGE SCALE GENOMIC DNA]</scope>
    <source>
        <strain evidence="2 3">ATCC 53525</strain>
    </source>
</reference>
<proteinExistence type="predicted"/>